<protein>
    <submittedName>
        <fullName evidence="1">Uncharacterized protein</fullName>
    </submittedName>
</protein>
<comment type="caution">
    <text evidence="1">The sequence shown here is derived from an EMBL/GenBank/DDBJ whole genome shotgun (WGS) entry which is preliminary data.</text>
</comment>
<organism evidence="1 2">
    <name type="scientific">Bacteroides ovatus (strain ATCC 8483 / DSM 1896 / JCM 5824 / BCRC 10623 / CCUG 4943 / NCTC 11153)</name>
    <dbReference type="NCBI Taxonomy" id="411476"/>
    <lineage>
        <taxon>Bacteria</taxon>
        <taxon>Pseudomonadati</taxon>
        <taxon>Bacteroidota</taxon>
        <taxon>Bacteroidia</taxon>
        <taxon>Bacteroidales</taxon>
        <taxon>Bacteroidaceae</taxon>
        <taxon>Bacteroides</taxon>
    </lineage>
</organism>
<sequence>MFLLFIIKSFIIGRKNEEEPGENKCNIAISLIEG</sequence>
<dbReference type="Proteomes" id="UP000005475">
    <property type="component" value="Unassembled WGS sequence"/>
</dbReference>
<name>A0AAN3ACK6_BACO1</name>
<evidence type="ECO:0000313" key="2">
    <source>
        <dbReference type="Proteomes" id="UP000005475"/>
    </source>
</evidence>
<accession>A0AAN3ACK6</accession>
<reference evidence="1 2" key="1">
    <citation type="submission" date="2007-03" db="EMBL/GenBank/DDBJ databases">
        <authorList>
            <person name="Fulton L."/>
            <person name="Clifton S."/>
            <person name="Fulton B."/>
            <person name="Xu J."/>
            <person name="Minx P."/>
            <person name="Pepin K.H."/>
            <person name="Johnson M."/>
            <person name="Thiruvilangam P."/>
            <person name="Bhonagiri V."/>
            <person name="Nash W.E."/>
            <person name="Mardis E.R."/>
            <person name="Wilson R.K."/>
        </authorList>
    </citation>
    <scope>NUCLEOTIDE SEQUENCE [LARGE SCALE GENOMIC DNA]</scope>
    <source>
        <strain evidence="2">ATCC 8483 / DSM 1896 / JCM 5824 / BCRC 10623 / CCUG 4943 / NCTC 11153</strain>
    </source>
</reference>
<dbReference type="AlphaFoldDB" id="A0AAN3ACK6"/>
<reference evidence="2" key="2">
    <citation type="submission" date="2007-04" db="EMBL/GenBank/DDBJ databases">
        <title>Draft genome sequence of Bacteroides ovatus (ATCC 8483).</title>
        <authorList>
            <person name="Sudarsanam P."/>
            <person name="Ley R."/>
            <person name="Guruge J."/>
            <person name="Turnbaugh P.J."/>
            <person name="Mahowald M."/>
            <person name="Liep D."/>
            <person name="Gordon J."/>
        </authorList>
    </citation>
    <scope>NUCLEOTIDE SEQUENCE [LARGE SCALE GENOMIC DNA]</scope>
    <source>
        <strain evidence="2">ATCC 8483 / DSM 1896 / JCM 5824 / BCRC 10623 / CCUG 4943 / NCTC 11153</strain>
    </source>
</reference>
<proteinExistence type="predicted"/>
<dbReference type="EMBL" id="AAXF02000030">
    <property type="protein sequence ID" value="EDO14008.1"/>
    <property type="molecule type" value="Genomic_DNA"/>
</dbReference>
<gene>
    <name evidence="1" type="ORF">BACOVA_00297</name>
</gene>
<evidence type="ECO:0000313" key="1">
    <source>
        <dbReference type="EMBL" id="EDO14008.1"/>
    </source>
</evidence>